<dbReference type="Gene3D" id="3.40.50.1820">
    <property type="entry name" value="alpha/beta hydrolase"/>
    <property type="match status" value="1"/>
</dbReference>
<dbReference type="RefSeq" id="WP_176867169.1">
    <property type="nucleotide sequence ID" value="NZ_JABXWT010000018.1"/>
</dbReference>
<organism evidence="6 7">
    <name type="scientific">Ruegeria haliotis</name>
    <dbReference type="NCBI Taxonomy" id="2747601"/>
    <lineage>
        <taxon>Bacteria</taxon>
        <taxon>Pseudomonadati</taxon>
        <taxon>Pseudomonadota</taxon>
        <taxon>Alphaproteobacteria</taxon>
        <taxon>Rhodobacterales</taxon>
        <taxon>Roseobacteraceae</taxon>
        <taxon>Ruegeria</taxon>
    </lineage>
</organism>
<dbReference type="InterPro" id="IPR029058">
    <property type="entry name" value="AB_hydrolase_fold"/>
</dbReference>
<dbReference type="PANTHER" id="PTHR10272">
    <property type="entry name" value="PLATELET-ACTIVATING FACTOR ACETYLHYDROLASE"/>
    <property type="match status" value="1"/>
</dbReference>
<reference evidence="6 7" key="1">
    <citation type="submission" date="2020-06" db="EMBL/GenBank/DDBJ databases">
        <authorList>
            <person name="Cao W.R."/>
        </authorList>
    </citation>
    <scope>NUCLEOTIDE SEQUENCE [LARGE SCALE GENOMIC DNA]</scope>
    <source>
        <strain evidence="6 7">B1Z28</strain>
    </source>
</reference>
<name>A0ABX2PVC3_9RHOB</name>
<dbReference type="Pfam" id="PF12697">
    <property type="entry name" value="Abhydrolase_6"/>
    <property type="match status" value="1"/>
</dbReference>
<evidence type="ECO:0000313" key="6">
    <source>
        <dbReference type="EMBL" id="NVO58122.1"/>
    </source>
</evidence>
<proteinExistence type="predicted"/>
<keyword evidence="7" id="KW-1185">Reference proteome</keyword>
<gene>
    <name evidence="6" type="ORF">HW561_20215</name>
</gene>
<keyword evidence="4" id="KW-0732">Signal</keyword>
<evidence type="ECO:0000256" key="1">
    <source>
        <dbReference type="ARBA" id="ARBA00022801"/>
    </source>
</evidence>
<keyword evidence="3" id="KW-0443">Lipid metabolism</keyword>
<evidence type="ECO:0000256" key="4">
    <source>
        <dbReference type="SAM" id="SignalP"/>
    </source>
</evidence>
<keyword evidence="1 6" id="KW-0378">Hydrolase</keyword>
<protein>
    <submittedName>
        <fullName evidence="6">Alpha/beta fold hydrolase</fullName>
    </submittedName>
</protein>
<sequence>MRKISYLLAGVLAAYGVVAQAQPYQPAMTDLEIPDAEGERNLSGFLWYPTYATHPVTYDFESEVWVGNKVVKDAVPVTQQFPLVVLSHGMFGNAYNQAWLANALAQRGYVVAAISHPGTSTWSRDPDQTRQLWERPKDISRVIDHAIGSSDFARNVDPDRIYMAGHSLGGFTAMELAGARYDTAGLKRYCETQPDELTCGILSDWKIAQTPEDRVKMEADLSDPRIKAFAVFDLGGTQSFSKTSIRQIDRPMLVLGAPIMNSGLTLDIESRALVAALPEANTLYIEPETLSHFDFLGLCKPGGYELLAKVEPGDEVICSNGGAVRAAKHEMIIEGVSRFFSNS</sequence>
<feature type="chain" id="PRO_5046836605" evidence="4">
    <location>
        <begin position="22"/>
        <end position="343"/>
    </location>
</feature>
<evidence type="ECO:0000256" key="3">
    <source>
        <dbReference type="ARBA" id="ARBA00023098"/>
    </source>
</evidence>
<evidence type="ECO:0000313" key="7">
    <source>
        <dbReference type="Proteomes" id="UP000630805"/>
    </source>
</evidence>
<feature type="signal peptide" evidence="4">
    <location>
        <begin position="1"/>
        <end position="21"/>
    </location>
</feature>
<dbReference type="PANTHER" id="PTHR10272:SF0">
    <property type="entry name" value="PLATELET-ACTIVATING FACTOR ACETYLHYDROLASE"/>
    <property type="match status" value="1"/>
</dbReference>
<dbReference type="Proteomes" id="UP000630805">
    <property type="component" value="Unassembled WGS sequence"/>
</dbReference>
<dbReference type="EMBL" id="JABXWT010000018">
    <property type="protein sequence ID" value="NVO58122.1"/>
    <property type="molecule type" value="Genomic_DNA"/>
</dbReference>
<feature type="domain" description="AB hydrolase-1" evidence="5">
    <location>
        <begin position="84"/>
        <end position="192"/>
    </location>
</feature>
<dbReference type="PIRSF" id="PIRSF031982">
    <property type="entry name" value="UCP031982_abhydr"/>
    <property type="match status" value="1"/>
</dbReference>
<dbReference type="SUPFAM" id="SSF53474">
    <property type="entry name" value="alpha/beta-Hydrolases"/>
    <property type="match status" value="1"/>
</dbReference>
<evidence type="ECO:0000256" key="2">
    <source>
        <dbReference type="ARBA" id="ARBA00022963"/>
    </source>
</evidence>
<dbReference type="GO" id="GO:0016787">
    <property type="term" value="F:hydrolase activity"/>
    <property type="evidence" value="ECO:0007669"/>
    <property type="project" value="UniProtKB-KW"/>
</dbReference>
<evidence type="ECO:0000259" key="5">
    <source>
        <dbReference type="Pfam" id="PF12697"/>
    </source>
</evidence>
<comment type="caution">
    <text evidence="6">The sequence shown here is derived from an EMBL/GenBank/DDBJ whole genome shotgun (WGS) entry which is preliminary data.</text>
</comment>
<dbReference type="InterPro" id="IPR016986">
    <property type="entry name" value="UCP031982_abhydr"/>
</dbReference>
<dbReference type="InterPro" id="IPR000073">
    <property type="entry name" value="AB_hydrolase_1"/>
</dbReference>
<accession>A0ABX2PVC3</accession>
<keyword evidence="2" id="KW-0442">Lipid degradation</keyword>